<proteinExistence type="predicted"/>
<feature type="compositionally biased region" description="Polar residues" evidence="1">
    <location>
        <begin position="75"/>
        <end position="87"/>
    </location>
</feature>
<sequence length="301" mass="33158">MYTKLVSLQKVFAFCNENKGLSSVVVFFVITNMLALFSPIFEPPCVSCSLTRSLSNYGGCPSSAVPFASLKAGSPRTQRSPKTQRMAESSARDIFGNSPPAPTNIEPSLSSNPSSLSGVDGDIKEAFGDRSAGRNLRDDLLLAADSVTSAMSSLVKELNSEDEDDMEVSSRFANGKTNDTDLDVLEQQVNQIRQSLESHDERANTSFANGDVTMTELSQKIISHGPSRGRRGPKGRRVGSEGDTDTDDDDSHREVRRGDYKSSSRTQMTDDESYIQTDDDTIRTDDEDMEWQEAIKRWVNR</sequence>
<keyword evidence="2" id="KW-1133">Transmembrane helix</keyword>
<organism evidence="3 4">
    <name type="scientific">Acropora cervicornis</name>
    <name type="common">Staghorn coral</name>
    <dbReference type="NCBI Taxonomy" id="6130"/>
    <lineage>
        <taxon>Eukaryota</taxon>
        <taxon>Metazoa</taxon>
        <taxon>Cnidaria</taxon>
        <taxon>Anthozoa</taxon>
        <taxon>Hexacorallia</taxon>
        <taxon>Scleractinia</taxon>
        <taxon>Astrocoeniina</taxon>
        <taxon>Acroporidae</taxon>
        <taxon>Acropora</taxon>
    </lineage>
</organism>
<protein>
    <submittedName>
        <fullName evidence="3">Dystrobrevin alpha</fullName>
    </submittedName>
</protein>
<reference evidence="3" key="2">
    <citation type="journal article" date="2023" name="Science">
        <title>Genomic signatures of disease resistance in endangered staghorn corals.</title>
        <authorList>
            <person name="Vollmer S.V."/>
            <person name="Selwyn J.D."/>
            <person name="Despard B.A."/>
            <person name="Roesel C.L."/>
        </authorList>
    </citation>
    <scope>NUCLEOTIDE SEQUENCE</scope>
    <source>
        <strain evidence="3">K2</strain>
    </source>
</reference>
<gene>
    <name evidence="3" type="ORF">P5673_020143</name>
</gene>
<feature type="compositionally biased region" description="Basic residues" evidence="1">
    <location>
        <begin position="227"/>
        <end position="237"/>
    </location>
</feature>
<evidence type="ECO:0000313" key="3">
    <source>
        <dbReference type="EMBL" id="KAK2557777.1"/>
    </source>
</evidence>
<reference evidence="3" key="1">
    <citation type="journal article" date="2023" name="G3 (Bethesda)">
        <title>Whole genome assembly and annotation of the endangered Caribbean coral Acropora cervicornis.</title>
        <authorList>
            <person name="Selwyn J.D."/>
            <person name="Vollmer S.V."/>
        </authorList>
    </citation>
    <scope>NUCLEOTIDE SEQUENCE</scope>
    <source>
        <strain evidence="3">K2</strain>
    </source>
</reference>
<evidence type="ECO:0000313" key="4">
    <source>
        <dbReference type="Proteomes" id="UP001249851"/>
    </source>
</evidence>
<accession>A0AAD9V1L5</accession>
<evidence type="ECO:0000256" key="2">
    <source>
        <dbReference type="SAM" id="Phobius"/>
    </source>
</evidence>
<keyword evidence="4" id="KW-1185">Reference proteome</keyword>
<evidence type="ECO:0000256" key="1">
    <source>
        <dbReference type="SAM" id="MobiDB-lite"/>
    </source>
</evidence>
<feature type="region of interest" description="Disordered" evidence="1">
    <location>
        <begin position="71"/>
        <end position="117"/>
    </location>
</feature>
<dbReference type="Proteomes" id="UP001249851">
    <property type="component" value="Unassembled WGS sequence"/>
</dbReference>
<feature type="compositionally biased region" description="Acidic residues" evidence="1">
    <location>
        <begin position="269"/>
        <end position="287"/>
    </location>
</feature>
<dbReference type="AlphaFoldDB" id="A0AAD9V1L5"/>
<name>A0AAD9V1L5_ACRCE</name>
<feature type="compositionally biased region" description="Low complexity" evidence="1">
    <location>
        <begin position="107"/>
        <end position="117"/>
    </location>
</feature>
<feature type="compositionally biased region" description="Basic and acidic residues" evidence="1">
    <location>
        <begin position="250"/>
        <end position="262"/>
    </location>
</feature>
<feature type="region of interest" description="Disordered" evidence="1">
    <location>
        <begin position="221"/>
        <end position="287"/>
    </location>
</feature>
<feature type="transmembrane region" description="Helical" evidence="2">
    <location>
        <begin position="21"/>
        <end position="41"/>
    </location>
</feature>
<keyword evidence="2" id="KW-0472">Membrane</keyword>
<keyword evidence="2" id="KW-0812">Transmembrane</keyword>
<dbReference type="EMBL" id="JARQWQ010000048">
    <property type="protein sequence ID" value="KAK2557777.1"/>
    <property type="molecule type" value="Genomic_DNA"/>
</dbReference>
<comment type="caution">
    <text evidence="3">The sequence shown here is derived from an EMBL/GenBank/DDBJ whole genome shotgun (WGS) entry which is preliminary data.</text>
</comment>